<dbReference type="Proteomes" id="UP000006548">
    <property type="component" value="Chromosome 3"/>
</dbReference>
<dbReference type="PaxDb" id="3702-AT3G19663.1"/>
<evidence type="ECO:0000313" key="2">
    <source>
        <dbReference type="EMBL" id="AEE76273.1"/>
    </source>
</evidence>
<dbReference type="AlphaFoldDB" id="B3H4Q2"/>
<dbReference type="TAIR" id="AT3G19663"/>
<dbReference type="HOGENOM" id="CLU_3176090_0_0_1"/>
<reference evidence="3" key="2">
    <citation type="journal article" date="2017" name="Plant J.">
        <title>Araport11: a complete reannotation of the Arabidopsis thaliana reference genome.</title>
        <authorList>
            <person name="Cheng C.Y."/>
            <person name="Krishnakumar V."/>
            <person name="Chan A.P."/>
            <person name="Thibaud-Nissen F."/>
            <person name="Schobel S."/>
            <person name="Town C.D."/>
        </authorList>
    </citation>
    <scope>GENOME REANNOTATION</scope>
    <source>
        <strain evidence="3">cv. Columbia</strain>
    </source>
</reference>
<accession>B3H4Q2</accession>
<dbReference type="RefSeq" id="NP_001319594.1">
    <property type="nucleotide sequence ID" value="NM_001338413.1"/>
</dbReference>
<dbReference type="InParanoid" id="B3H4Q2"/>
<dbReference type="GeneID" id="28719292"/>
<protein>
    <submittedName>
        <fullName evidence="2">Uncharacterized protein</fullName>
    </submittedName>
</protein>
<sequence length="47" mass="5050">MEKPEMLHGPLGTNLFVPISALENDEEDGDFASLTTLGPTLLALFCT</sequence>
<gene>
    <name evidence="1 2" type="ordered locus">At3g19663</name>
</gene>
<organism evidence="2 3">
    <name type="scientific">Arabidopsis thaliana</name>
    <name type="common">Mouse-ear cress</name>
    <dbReference type="NCBI Taxonomy" id="3702"/>
    <lineage>
        <taxon>Eukaryota</taxon>
        <taxon>Viridiplantae</taxon>
        <taxon>Streptophyta</taxon>
        <taxon>Embryophyta</taxon>
        <taxon>Tracheophyta</taxon>
        <taxon>Spermatophyta</taxon>
        <taxon>Magnoliopsida</taxon>
        <taxon>eudicotyledons</taxon>
        <taxon>Gunneridae</taxon>
        <taxon>Pentapetalae</taxon>
        <taxon>rosids</taxon>
        <taxon>malvids</taxon>
        <taxon>Brassicales</taxon>
        <taxon>Brassicaceae</taxon>
        <taxon>Camelineae</taxon>
        <taxon>Arabidopsis</taxon>
    </lineage>
</organism>
<dbReference type="KEGG" id="ath:AT3G19663"/>
<dbReference type="STRING" id="3702.B3H4Q2"/>
<dbReference type="EMBL" id="CP002686">
    <property type="protein sequence ID" value="AEE76273.1"/>
    <property type="molecule type" value="Genomic_DNA"/>
</dbReference>
<proteinExistence type="predicted"/>
<keyword evidence="3" id="KW-1185">Reference proteome</keyword>
<evidence type="ECO:0000313" key="1">
    <source>
        <dbReference type="Araport" id="AT3G19663"/>
    </source>
</evidence>
<evidence type="ECO:0000313" key="3">
    <source>
        <dbReference type="Proteomes" id="UP000006548"/>
    </source>
</evidence>
<reference evidence="2 3" key="1">
    <citation type="journal article" date="2000" name="Nature">
        <title>Sequence and analysis of chromosome 3 of the plant Arabidopsis thaliana.</title>
        <authorList>
            <consortium name="European Union Chromosome 3 Arabidopsis Sequencing Consortium"/>
            <consortium name="Institute for Genomic Research"/>
            <consortium name="Kazusa DNA Research Institute"/>
            <person name="Salanoubat M."/>
            <person name="Lemcke K."/>
            <person name="Rieger M."/>
            <person name="Ansorge W."/>
            <person name="Unseld M."/>
            <person name="Fartmann B."/>
            <person name="Valle G."/>
            <person name="Blocker H."/>
            <person name="Perez-Alonso M."/>
            <person name="Obermaier B."/>
            <person name="Delseny M."/>
            <person name="Boutry M."/>
            <person name="Grivell L.A."/>
            <person name="Mache R."/>
            <person name="Puigdomenech P."/>
            <person name="De Simone V."/>
            <person name="Choisne N."/>
            <person name="Artiguenave F."/>
            <person name="Robert C."/>
            <person name="Brottier P."/>
            <person name="Wincker P."/>
            <person name="Cattolico L."/>
            <person name="Weissenbach J."/>
            <person name="Saurin W."/>
            <person name="Quetier F."/>
            <person name="Schafer M."/>
            <person name="Muller-Auer S."/>
            <person name="Gabel C."/>
            <person name="Fuchs M."/>
            <person name="Benes V."/>
            <person name="Wurmbach E."/>
            <person name="Drzonek H."/>
            <person name="Erfle H."/>
            <person name="Jordan N."/>
            <person name="Bangert S."/>
            <person name="Wiedelmann R."/>
            <person name="Kranz H."/>
            <person name="Voss H."/>
            <person name="Holland R."/>
            <person name="Brandt P."/>
            <person name="Nyakatura G."/>
            <person name="Vezzi A."/>
            <person name="D'Angelo M."/>
            <person name="Pallavicini A."/>
            <person name="Toppo S."/>
            <person name="Simionati B."/>
            <person name="Conrad A."/>
            <person name="Hornischer K."/>
            <person name="Kauer G."/>
            <person name="Lohnert T.H."/>
            <person name="Nordsiek G."/>
            <person name="Reichelt J."/>
            <person name="Scharfe M."/>
            <person name="Schon O."/>
            <person name="Bargues M."/>
            <person name="Terol J."/>
            <person name="Climent J."/>
            <person name="Navarro P."/>
            <person name="Collado C."/>
            <person name="Perez-Perez A."/>
            <person name="Ottenwalder B."/>
            <person name="Duchemin D."/>
            <person name="Cooke R."/>
            <person name="Laudie M."/>
            <person name="Berger-Llauro C."/>
            <person name="Purnelle B."/>
            <person name="Masuy D."/>
            <person name="de Haan M."/>
            <person name="Maarse A.C."/>
            <person name="Alcaraz J.P."/>
            <person name="Cottet A."/>
            <person name="Casacuberta E."/>
            <person name="Monfort A."/>
            <person name="Argiriou A."/>
            <person name="flores M."/>
            <person name="Liguori R."/>
            <person name="Vitale D."/>
            <person name="Mannhaupt G."/>
            <person name="Haase D."/>
            <person name="Schoof H."/>
            <person name="Rudd S."/>
            <person name="Zaccaria P."/>
            <person name="Mewes H.W."/>
            <person name="Mayer K.F."/>
            <person name="Kaul S."/>
            <person name="Town C.D."/>
            <person name="Koo H.L."/>
            <person name="Tallon L.J."/>
            <person name="Jenkins J."/>
            <person name="Rooney T."/>
            <person name="Rizzo M."/>
            <person name="Walts A."/>
            <person name="Utterback T."/>
            <person name="Fujii C.Y."/>
            <person name="Shea T.P."/>
            <person name="Creasy T.H."/>
            <person name="Haas B."/>
            <person name="Maiti R."/>
            <person name="Wu D."/>
            <person name="Peterson J."/>
            <person name="Van Aken S."/>
            <person name="Pai G."/>
            <person name="Militscher J."/>
            <person name="Sellers P."/>
            <person name="Gill J.E."/>
            <person name="Feldblyum T.V."/>
            <person name="Preuss D."/>
            <person name="Lin X."/>
            <person name="Nierman W.C."/>
            <person name="Salzberg S.L."/>
            <person name="White O."/>
            <person name="Venter J.C."/>
            <person name="Fraser C.M."/>
            <person name="Kaneko T."/>
            <person name="Nakamura Y."/>
            <person name="Sato S."/>
            <person name="Kato T."/>
            <person name="Asamizu E."/>
            <person name="Sasamoto S."/>
            <person name="Kimura T."/>
            <person name="Idesawa K."/>
            <person name="Kawashima K."/>
            <person name="Kishida Y."/>
            <person name="Kiyokawa C."/>
            <person name="Kohara M."/>
            <person name="Matsumoto M."/>
            <person name="Matsuno A."/>
            <person name="Muraki A."/>
            <person name="Nakayama S."/>
            <person name="Nakazaki N."/>
            <person name="Shinpo S."/>
            <person name="Takeuchi C."/>
            <person name="Wada T."/>
            <person name="Watanabe A."/>
            <person name="Yamada M."/>
            <person name="Yasuda M."/>
            <person name="Tabata S."/>
        </authorList>
    </citation>
    <scope>NUCLEOTIDE SEQUENCE [LARGE SCALE GENOMIC DNA]</scope>
    <source>
        <strain evidence="3">cv. Columbia</strain>
    </source>
</reference>
<name>B3H4Q2_ARATH</name>
<dbReference type="Araport" id="AT3G19663"/>